<evidence type="ECO:0000313" key="1">
    <source>
        <dbReference type="EMBL" id="KAK5793524.1"/>
    </source>
</evidence>
<proteinExistence type="predicted"/>
<organism evidence="1 2">
    <name type="scientific">Gossypium arboreum</name>
    <name type="common">Tree cotton</name>
    <name type="synonym">Gossypium nanking</name>
    <dbReference type="NCBI Taxonomy" id="29729"/>
    <lineage>
        <taxon>Eukaryota</taxon>
        <taxon>Viridiplantae</taxon>
        <taxon>Streptophyta</taxon>
        <taxon>Embryophyta</taxon>
        <taxon>Tracheophyta</taxon>
        <taxon>Spermatophyta</taxon>
        <taxon>Magnoliopsida</taxon>
        <taxon>eudicotyledons</taxon>
        <taxon>Gunneridae</taxon>
        <taxon>Pentapetalae</taxon>
        <taxon>rosids</taxon>
        <taxon>malvids</taxon>
        <taxon>Malvales</taxon>
        <taxon>Malvaceae</taxon>
        <taxon>Malvoideae</taxon>
        <taxon>Gossypium</taxon>
    </lineage>
</organism>
<reference evidence="1 2" key="1">
    <citation type="submission" date="2023-03" db="EMBL/GenBank/DDBJ databases">
        <title>WGS of Gossypium arboreum.</title>
        <authorList>
            <person name="Yu D."/>
        </authorList>
    </citation>
    <scope>NUCLEOTIDE SEQUENCE [LARGE SCALE GENOMIC DNA]</scope>
    <source>
        <tissue evidence="1">Leaf</tissue>
    </source>
</reference>
<comment type="caution">
    <text evidence="1">The sequence shown here is derived from an EMBL/GenBank/DDBJ whole genome shotgun (WGS) entry which is preliminary data.</text>
</comment>
<dbReference type="Proteomes" id="UP001358586">
    <property type="component" value="Chromosome 10"/>
</dbReference>
<dbReference type="EMBL" id="JARKNE010000010">
    <property type="protein sequence ID" value="KAK5793524.1"/>
    <property type="molecule type" value="Genomic_DNA"/>
</dbReference>
<protein>
    <submittedName>
        <fullName evidence="1">Uncharacterized protein</fullName>
    </submittedName>
</protein>
<name>A0ABR0NEV1_GOSAR</name>
<sequence length="185" mass="20179">MTIKDDQEKQQPGPRTNQHLLVSSLGNPRLSRLGLGQQGSLINSPGQQALDQIRPTKESGLGLAISHKGVGLVELGLKEEVGITNLNIRHSRLGIKNGSTRGLGQHKPVEREGLIDVTKERIGRDGLERVSSAKRSLKTLASRARKEEDTDQVHSTDVLTDGTTFLGLMRTGMGEQRRSIIEGHK</sequence>
<keyword evidence="2" id="KW-1185">Reference proteome</keyword>
<evidence type="ECO:0000313" key="2">
    <source>
        <dbReference type="Proteomes" id="UP001358586"/>
    </source>
</evidence>
<gene>
    <name evidence="1" type="ORF">PVK06_034674</name>
</gene>
<accession>A0ABR0NEV1</accession>